<sequence length="566" mass="65139">MLSNQNTELKSANVKLTLEKARLQKEISKLKDDKFAEYLMLMRERDARYTLYHENLTLELKIKELMNSAECHQERGDPVVLRIALDRCREQLSATQGKLTRMTEEYSETVPRRQYDALENGHLELGKKLDALRTEYEALESSYRRLAAQKKSLQEELVEIKERCRELERAGTPRPQWELCADFIGGGRDRWWQLAGGLSSRKILMVLLKELGPAAETEHLEYFDGLVILLKTLKHCSKVKVNELKISNDTAIPKQGTDPAIPPYLRYEGKVRNLRLSRREISVVVNDIWSSKLQKDRDTPMQEYVTRYFEERWVLVMSADAGGLANQCKVGGGGGRRYGQASVRAEWAYSVCAGAEQALDEPSLRLFWGALRGRLCQRVYWAHRRQCAALSGALRARATTRLQTVTMEEFQKVAKATFPLKSEVDINNLADVVRKQLKMKINQNVIDLDKLFYENEEGFDRLDIARELFRQKQMAQDKYIREIIAELGGRRALNKLISVDNLKRAFAIVDPAIDHIRMESNIRWAFSDETSELGSICPVPLRTLVARLAAGNIERVGPRHRRTYHR</sequence>
<dbReference type="PANTHER" id="PTHR16306:SF0">
    <property type="entry name" value="TRANSLIN-ASSOCIATED FACTOR X-INTERACTING PROTEIN 1"/>
    <property type="match status" value="1"/>
</dbReference>
<dbReference type="EMBL" id="OW152826">
    <property type="protein sequence ID" value="CAH2042756.1"/>
    <property type="molecule type" value="Genomic_DNA"/>
</dbReference>
<evidence type="ECO:0000313" key="2">
    <source>
        <dbReference type="EMBL" id="CAH2042756.1"/>
    </source>
</evidence>
<gene>
    <name evidence="2" type="ORF">IPOD504_LOCUS4070</name>
</gene>
<feature type="coiled-coil region" evidence="1">
    <location>
        <begin position="6"/>
        <end position="170"/>
    </location>
</feature>
<evidence type="ECO:0000313" key="3">
    <source>
        <dbReference type="Proteomes" id="UP000837857"/>
    </source>
</evidence>
<protein>
    <recommendedName>
        <fullName evidence="4">Translin-associated factor X-interacting protein 1 N-terminal domain-containing protein</fullName>
    </recommendedName>
</protein>
<evidence type="ECO:0000256" key="1">
    <source>
        <dbReference type="SAM" id="Coils"/>
    </source>
</evidence>
<keyword evidence="3" id="KW-1185">Reference proteome</keyword>
<evidence type="ECO:0008006" key="4">
    <source>
        <dbReference type="Google" id="ProtNLM"/>
    </source>
</evidence>
<reference evidence="2" key="1">
    <citation type="submission" date="2022-03" db="EMBL/GenBank/DDBJ databases">
        <authorList>
            <person name="Martin H S."/>
        </authorList>
    </citation>
    <scope>NUCLEOTIDE SEQUENCE</scope>
</reference>
<proteinExistence type="predicted"/>
<accession>A0ABN8HZM8</accession>
<dbReference type="Proteomes" id="UP000837857">
    <property type="component" value="Chromosome 14"/>
</dbReference>
<dbReference type="PANTHER" id="PTHR16306">
    <property type="entry name" value="TRANSLIN-ASSOCIATED FACTOR X-INTERACTING PROTEIN 1"/>
    <property type="match status" value="1"/>
</dbReference>
<name>A0ABN8HZM8_9NEOP</name>
<feature type="non-terminal residue" evidence="2">
    <location>
        <position position="566"/>
    </location>
</feature>
<organism evidence="2 3">
    <name type="scientific">Iphiclides podalirius</name>
    <name type="common">scarce swallowtail</name>
    <dbReference type="NCBI Taxonomy" id="110791"/>
    <lineage>
        <taxon>Eukaryota</taxon>
        <taxon>Metazoa</taxon>
        <taxon>Ecdysozoa</taxon>
        <taxon>Arthropoda</taxon>
        <taxon>Hexapoda</taxon>
        <taxon>Insecta</taxon>
        <taxon>Pterygota</taxon>
        <taxon>Neoptera</taxon>
        <taxon>Endopterygota</taxon>
        <taxon>Lepidoptera</taxon>
        <taxon>Glossata</taxon>
        <taxon>Ditrysia</taxon>
        <taxon>Papilionoidea</taxon>
        <taxon>Papilionidae</taxon>
        <taxon>Papilioninae</taxon>
        <taxon>Iphiclides</taxon>
    </lineage>
</organism>
<keyword evidence="1" id="KW-0175">Coiled coil</keyword>